<reference evidence="3" key="2">
    <citation type="submission" date="2012-08" db="EMBL/GenBank/DDBJ databases">
        <title>Whole-genome sequence of Nocardiopsis alba strain ATCC BAA-2165 associated with honeybees.</title>
        <authorList>
            <person name="Qiao J."/>
            <person name="Chen L."/>
            <person name="Li Y."/>
            <person name="Wang J."/>
            <person name="Zhang W."/>
            <person name="Chen S."/>
        </authorList>
    </citation>
    <scope>NUCLEOTIDE SEQUENCE [LARGE SCALE GENOMIC DNA]</scope>
    <source>
        <strain evidence="3">ATCC BAA-2165 / BE74</strain>
    </source>
</reference>
<gene>
    <name evidence="2" type="ordered locus">B005_1710</name>
</gene>
<organism evidence="2 3">
    <name type="scientific">Nocardiopsis alba (strain ATCC BAA-2165 / BE74)</name>
    <dbReference type="NCBI Taxonomy" id="1205910"/>
    <lineage>
        <taxon>Bacteria</taxon>
        <taxon>Bacillati</taxon>
        <taxon>Actinomycetota</taxon>
        <taxon>Actinomycetes</taxon>
        <taxon>Streptosporangiales</taxon>
        <taxon>Nocardiopsidaceae</taxon>
        <taxon>Nocardiopsis</taxon>
    </lineage>
</organism>
<dbReference type="PATRIC" id="fig|1205910.3.peg.1622"/>
<dbReference type="HOGENOM" id="CLU_131550_3_1_11"/>
<dbReference type="AlphaFoldDB" id="J7L7F2"/>
<reference evidence="2 3" key="1">
    <citation type="journal article" date="2012" name="J. Bacteriol.">
        <title>Whole-Genome Sequence of Nocardiopsis alba Strain ATCC BAA-2165, Associated with Honeybees.</title>
        <authorList>
            <person name="Qiao J."/>
            <person name="Chen L."/>
            <person name="Li Y."/>
            <person name="Wang J."/>
            <person name="Zhang W."/>
            <person name="Chen S."/>
        </authorList>
    </citation>
    <scope>NUCLEOTIDE SEQUENCE [LARGE SCALE GENOMIC DNA]</scope>
    <source>
        <strain evidence="3">ATCC BAA-2165 / BE74</strain>
    </source>
</reference>
<dbReference type="RefSeq" id="WP_014909854.1">
    <property type="nucleotide sequence ID" value="NC_018524.1"/>
</dbReference>
<dbReference type="EMBL" id="CP003788">
    <property type="protein sequence ID" value="AFR07390.1"/>
    <property type="molecule type" value="Genomic_DNA"/>
</dbReference>
<evidence type="ECO:0000259" key="1">
    <source>
        <dbReference type="Pfam" id="PF04149"/>
    </source>
</evidence>
<dbReference type="KEGG" id="nal:B005_1710"/>
<evidence type="ECO:0000313" key="3">
    <source>
        <dbReference type="Proteomes" id="UP000003779"/>
    </source>
</evidence>
<name>J7L7F2_NOCAA</name>
<dbReference type="InterPro" id="IPR007278">
    <property type="entry name" value="DUF397"/>
</dbReference>
<dbReference type="Proteomes" id="UP000003779">
    <property type="component" value="Chromosome"/>
</dbReference>
<dbReference type="Pfam" id="PF04149">
    <property type="entry name" value="DUF397"/>
    <property type="match status" value="1"/>
</dbReference>
<dbReference type="OrthoDB" id="3698041at2"/>
<accession>J7L7F2</accession>
<evidence type="ECO:0000313" key="2">
    <source>
        <dbReference type="EMBL" id="AFR07390.1"/>
    </source>
</evidence>
<sequence>MHQIIPVENWHKSTYSGSQGDCVEVAETPAFSAIRDTKNRELGALFFSDREWRAFLRAAEVDLG</sequence>
<feature type="domain" description="DUF397" evidence="1">
    <location>
        <begin position="9"/>
        <end position="59"/>
    </location>
</feature>
<protein>
    <recommendedName>
        <fullName evidence="1">DUF397 domain-containing protein</fullName>
    </recommendedName>
</protein>
<dbReference type="STRING" id="1205910.B005_1710"/>
<proteinExistence type="predicted"/>